<reference evidence="3" key="1">
    <citation type="submission" date="2019-09" db="EMBL/GenBank/DDBJ databases">
        <title>In-depth cultivation of the pig gut microbiome towards novel bacterial diversity and tailored functional studies.</title>
        <authorList>
            <person name="Wylensek D."/>
            <person name="Hitch T.C.A."/>
            <person name="Clavel T."/>
        </authorList>
    </citation>
    <scope>NUCLEOTIDE SEQUENCE</scope>
    <source>
        <strain evidence="3">RF-744-FAT-WT-3</strain>
    </source>
</reference>
<dbReference type="InterPro" id="IPR006674">
    <property type="entry name" value="HD_domain"/>
</dbReference>
<feature type="compositionally biased region" description="Basic and acidic residues" evidence="1">
    <location>
        <begin position="1"/>
        <end position="12"/>
    </location>
</feature>
<protein>
    <submittedName>
        <fullName evidence="3">HD domain-containing protein</fullName>
    </submittedName>
</protein>
<feature type="compositionally biased region" description="Polar residues" evidence="1">
    <location>
        <begin position="17"/>
        <end position="29"/>
    </location>
</feature>
<dbReference type="EMBL" id="VUNB01000007">
    <property type="protein sequence ID" value="MST69653.1"/>
    <property type="molecule type" value="Genomic_DNA"/>
</dbReference>
<feature type="domain" description="HD/PDEase" evidence="2">
    <location>
        <begin position="68"/>
        <end position="183"/>
    </location>
</feature>
<proteinExistence type="predicted"/>
<dbReference type="Pfam" id="PF01966">
    <property type="entry name" value="HD"/>
    <property type="match status" value="1"/>
</dbReference>
<evidence type="ECO:0000313" key="3">
    <source>
        <dbReference type="EMBL" id="MST69653.1"/>
    </source>
</evidence>
<comment type="caution">
    <text evidence="3">The sequence shown here is derived from an EMBL/GenBank/DDBJ whole genome shotgun (WGS) entry which is preliminary data.</text>
</comment>
<dbReference type="SUPFAM" id="SSF109604">
    <property type="entry name" value="HD-domain/PDEase-like"/>
    <property type="match status" value="1"/>
</dbReference>
<dbReference type="CDD" id="cd00077">
    <property type="entry name" value="HDc"/>
    <property type="match status" value="1"/>
</dbReference>
<evidence type="ECO:0000256" key="1">
    <source>
        <dbReference type="SAM" id="MobiDB-lite"/>
    </source>
</evidence>
<accession>A0A6A8M9Y9</accession>
<feature type="region of interest" description="Disordered" evidence="1">
    <location>
        <begin position="1"/>
        <end position="31"/>
    </location>
</feature>
<dbReference type="AlphaFoldDB" id="A0A6A8M9Y9"/>
<dbReference type="SMART" id="SM00471">
    <property type="entry name" value="HDc"/>
    <property type="match status" value="1"/>
</dbReference>
<dbReference type="PANTHER" id="PTHR40517">
    <property type="entry name" value="METAL-DEPENDENT PHOSPHOHYDROLASE, HD SUPERFAMILY-RELATED"/>
    <property type="match status" value="1"/>
</dbReference>
<evidence type="ECO:0000259" key="2">
    <source>
        <dbReference type="SMART" id="SM00471"/>
    </source>
</evidence>
<dbReference type="Gene3D" id="1.10.3210.10">
    <property type="entry name" value="Hypothetical protein af1432"/>
    <property type="match status" value="1"/>
</dbReference>
<dbReference type="InterPro" id="IPR039967">
    <property type="entry name" value="MJ1020-like"/>
</dbReference>
<sequence>MSKKDKEKKNIDGCEGEQTQGENPLSPENSAVGDERLQRFPLFDSISKNQSVRTYIQCQNQATSALGFTEHGFAHVAVVAERTRYILETLGEDDHTIDLALTAAWLHDIGNIVNRVDHSQSGALMAFQILNEMKVPAEDIAQIICAIGNHDEGNGVPVSRISAALILADKSDVRRSRVLNRSESEFDIHDRVNYSVNKSEIKINKEHSGIKLKLHIDTRHGEIGEYFEIFMNRMLLCKKAANSLGLQFHLIINEMSLM</sequence>
<dbReference type="PANTHER" id="PTHR40517:SF1">
    <property type="entry name" value="METAL-DEPENDENT PHOSPHOHYDROLASE, HD SUPERFAMILY-RELATED"/>
    <property type="match status" value="1"/>
</dbReference>
<dbReference type="RefSeq" id="WP_154573115.1">
    <property type="nucleotide sequence ID" value="NZ_VUNB01000007.1"/>
</dbReference>
<name>A0A6A8M9Y9_9FIRM</name>
<organism evidence="3">
    <name type="scientific">Baileyella intestinalis</name>
    <dbReference type="NCBI Taxonomy" id="2606709"/>
    <lineage>
        <taxon>Bacteria</taxon>
        <taxon>Bacillati</taxon>
        <taxon>Bacillota</taxon>
        <taxon>Clostridia</taxon>
        <taxon>Peptostreptococcales</taxon>
        <taxon>Anaerovoracaceae</taxon>
        <taxon>Baileyella</taxon>
    </lineage>
</organism>
<gene>
    <name evidence="3" type="ORF">FYJ66_08685</name>
</gene>
<dbReference type="InterPro" id="IPR003607">
    <property type="entry name" value="HD/PDEase_dom"/>
</dbReference>